<gene>
    <name evidence="2" type="ORF">KK137_15595</name>
</gene>
<evidence type="ECO:0008006" key="4">
    <source>
        <dbReference type="Google" id="ProtNLM"/>
    </source>
</evidence>
<dbReference type="EMBL" id="JAHFVK010000002">
    <property type="protein sequence ID" value="MBT2135762.1"/>
    <property type="molecule type" value="Genomic_DNA"/>
</dbReference>
<feature type="signal peptide" evidence="1">
    <location>
        <begin position="1"/>
        <end position="23"/>
    </location>
</feature>
<proteinExistence type="predicted"/>
<name>A0ABS5W9G3_9SPHN</name>
<comment type="caution">
    <text evidence="2">The sequence shown here is derived from an EMBL/GenBank/DDBJ whole genome shotgun (WGS) entry which is preliminary data.</text>
</comment>
<accession>A0ABS5W9G3</accession>
<keyword evidence="1" id="KW-0732">Signal</keyword>
<reference evidence="2 3" key="1">
    <citation type="submission" date="2021-05" db="EMBL/GenBank/DDBJ databases">
        <title>Croceibacterium sp. LX-88 genome sequence.</title>
        <authorList>
            <person name="Luo X."/>
        </authorList>
    </citation>
    <scope>NUCLEOTIDE SEQUENCE [LARGE SCALE GENOMIC DNA]</scope>
    <source>
        <strain evidence="2 3">LX-88</strain>
    </source>
</reference>
<sequence>MVNKFSLSLAGAALVVVPTVAYAASSFSYNLRATVPVHCSVQHSAAGFGGGSEGSGISLGTFREYCNAPGGYELLVRYTPGTLRGARIIAGSDTVVLDGSGQAVLSRSTGPRIRERTISAIPGERGFDTQQLQLDILPTV</sequence>
<organism evidence="2 3">
    <name type="scientific">Croceibacterium selenioxidans</name>
    <dbReference type="NCBI Taxonomy" id="2838833"/>
    <lineage>
        <taxon>Bacteria</taxon>
        <taxon>Pseudomonadati</taxon>
        <taxon>Pseudomonadota</taxon>
        <taxon>Alphaproteobacteria</taxon>
        <taxon>Sphingomonadales</taxon>
        <taxon>Erythrobacteraceae</taxon>
        <taxon>Croceibacterium</taxon>
    </lineage>
</organism>
<evidence type="ECO:0000313" key="2">
    <source>
        <dbReference type="EMBL" id="MBT2135762.1"/>
    </source>
</evidence>
<dbReference type="Proteomes" id="UP000811255">
    <property type="component" value="Unassembled WGS sequence"/>
</dbReference>
<dbReference type="RefSeq" id="WP_214537435.1">
    <property type="nucleotide sequence ID" value="NZ_JAHFVK010000002.1"/>
</dbReference>
<protein>
    <recommendedName>
        <fullName evidence="4">Spore coat protein U domain-containing protein</fullName>
    </recommendedName>
</protein>
<feature type="chain" id="PRO_5046229183" description="Spore coat protein U domain-containing protein" evidence="1">
    <location>
        <begin position="24"/>
        <end position="140"/>
    </location>
</feature>
<evidence type="ECO:0000313" key="3">
    <source>
        <dbReference type="Proteomes" id="UP000811255"/>
    </source>
</evidence>
<keyword evidence="3" id="KW-1185">Reference proteome</keyword>
<evidence type="ECO:0000256" key="1">
    <source>
        <dbReference type="SAM" id="SignalP"/>
    </source>
</evidence>